<dbReference type="EC" id="2.7.11.1" evidence="2"/>
<keyword evidence="5" id="KW-0547">Nucleotide-binding</keyword>
<keyword evidence="3" id="KW-0723">Serine/threonine-protein kinase</keyword>
<proteinExistence type="inferred from homology"/>
<dbReference type="Gene3D" id="1.10.510.10">
    <property type="entry name" value="Transferase(Phosphotransferase) domain 1"/>
    <property type="match status" value="1"/>
</dbReference>
<comment type="catalytic activity">
    <reaction evidence="8">
        <text>L-threonyl-[protein] + ATP = O-phospho-L-threonyl-[protein] + ADP + H(+)</text>
        <dbReference type="Rhea" id="RHEA:46608"/>
        <dbReference type="Rhea" id="RHEA-COMP:11060"/>
        <dbReference type="Rhea" id="RHEA-COMP:11605"/>
        <dbReference type="ChEBI" id="CHEBI:15378"/>
        <dbReference type="ChEBI" id="CHEBI:30013"/>
        <dbReference type="ChEBI" id="CHEBI:30616"/>
        <dbReference type="ChEBI" id="CHEBI:61977"/>
        <dbReference type="ChEBI" id="CHEBI:456216"/>
        <dbReference type="EC" id="2.7.11.1"/>
    </reaction>
</comment>
<dbReference type="PROSITE" id="PS50011">
    <property type="entry name" value="PROTEIN_KINASE_DOM"/>
    <property type="match status" value="1"/>
</dbReference>
<organism evidence="11 12">
    <name type="scientific">Spodoptera exigua</name>
    <name type="common">Beet armyworm</name>
    <name type="synonym">Noctua fulgens</name>
    <dbReference type="NCBI Taxonomy" id="7107"/>
    <lineage>
        <taxon>Eukaryota</taxon>
        <taxon>Metazoa</taxon>
        <taxon>Ecdysozoa</taxon>
        <taxon>Arthropoda</taxon>
        <taxon>Hexapoda</taxon>
        <taxon>Insecta</taxon>
        <taxon>Pterygota</taxon>
        <taxon>Neoptera</taxon>
        <taxon>Endopterygota</taxon>
        <taxon>Lepidoptera</taxon>
        <taxon>Glossata</taxon>
        <taxon>Ditrysia</taxon>
        <taxon>Noctuoidea</taxon>
        <taxon>Noctuidae</taxon>
        <taxon>Amphipyrinae</taxon>
        <taxon>Spodoptera</taxon>
    </lineage>
</organism>
<evidence type="ECO:0000256" key="3">
    <source>
        <dbReference type="ARBA" id="ARBA00022527"/>
    </source>
</evidence>
<gene>
    <name evidence="11" type="ORF">HF086_007230</name>
</gene>
<dbReference type="AlphaFoldDB" id="A0A922SLE7"/>
<dbReference type="EMBL" id="JACEFF010000201">
    <property type="protein sequence ID" value="KAH9642110.1"/>
    <property type="molecule type" value="Genomic_DNA"/>
</dbReference>
<keyword evidence="6" id="KW-0418">Kinase</keyword>
<dbReference type="PANTHER" id="PTHR24346:SF107">
    <property type="entry name" value="SERINE_THREONINE-PROTEIN KINASE CHK1"/>
    <property type="match status" value="1"/>
</dbReference>
<accession>A0A922SLE7</accession>
<keyword evidence="4" id="KW-0808">Transferase</keyword>
<dbReference type="PANTHER" id="PTHR24346">
    <property type="entry name" value="MAP/MICROTUBULE AFFINITY-REGULATING KINASE"/>
    <property type="match status" value="1"/>
</dbReference>
<sequence>MSEAAARRYWLQLLAGLDYLHGRGVAHRDIKPENLLLDARDQLKISDFGMATLFRHGTRERLLTRVCGTVPYAAPEVLRAAARPYRAPPADLWAAALVLLAMLAGGEYSAPLQPLLLMRRLHIAAARLFGILAVGVLR</sequence>
<protein>
    <recommendedName>
        <fullName evidence="2">non-specific serine/threonine protein kinase</fullName>
        <ecNumber evidence="2">2.7.11.1</ecNumber>
    </recommendedName>
</protein>
<evidence type="ECO:0000256" key="7">
    <source>
        <dbReference type="ARBA" id="ARBA00022840"/>
    </source>
</evidence>
<dbReference type="InterPro" id="IPR008271">
    <property type="entry name" value="Ser/Thr_kinase_AS"/>
</dbReference>
<evidence type="ECO:0000256" key="5">
    <source>
        <dbReference type="ARBA" id="ARBA00022741"/>
    </source>
</evidence>
<evidence type="ECO:0000259" key="10">
    <source>
        <dbReference type="PROSITE" id="PS50011"/>
    </source>
</evidence>
<comment type="similarity">
    <text evidence="1">Belongs to the protein kinase superfamily. CAMK Ser/Thr protein kinase family. NIM1 subfamily.</text>
</comment>
<dbReference type="Pfam" id="PF00069">
    <property type="entry name" value="Pkinase"/>
    <property type="match status" value="1"/>
</dbReference>
<evidence type="ECO:0000256" key="1">
    <source>
        <dbReference type="ARBA" id="ARBA00010791"/>
    </source>
</evidence>
<name>A0A922SLE7_SPOEX</name>
<dbReference type="InterPro" id="IPR000719">
    <property type="entry name" value="Prot_kinase_dom"/>
</dbReference>
<reference evidence="11" key="1">
    <citation type="journal article" date="2021" name="G3 (Bethesda)">
        <title>Genome and transcriptome analysis of the beet armyworm Spodoptera exigua reveals targets for pest control. .</title>
        <authorList>
            <person name="Simon S."/>
            <person name="Breeschoten T."/>
            <person name="Jansen H.J."/>
            <person name="Dirks R.P."/>
            <person name="Schranz M.E."/>
            <person name="Ros V.I.D."/>
        </authorList>
    </citation>
    <scope>NUCLEOTIDE SEQUENCE</scope>
    <source>
        <strain evidence="11">TB_SE_WUR_2020</strain>
    </source>
</reference>
<dbReference type="SMART" id="SM00220">
    <property type="entry name" value="S_TKc"/>
    <property type="match status" value="1"/>
</dbReference>
<dbReference type="GO" id="GO:0005524">
    <property type="term" value="F:ATP binding"/>
    <property type="evidence" value="ECO:0007669"/>
    <property type="project" value="UniProtKB-KW"/>
</dbReference>
<dbReference type="SUPFAM" id="SSF56112">
    <property type="entry name" value="Protein kinase-like (PK-like)"/>
    <property type="match status" value="1"/>
</dbReference>
<evidence type="ECO:0000313" key="11">
    <source>
        <dbReference type="EMBL" id="KAH9642110.1"/>
    </source>
</evidence>
<dbReference type="GO" id="GO:0005737">
    <property type="term" value="C:cytoplasm"/>
    <property type="evidence" value="ECO:0007669"/>
    <property type="project" value="TreeGrafter"/>
</dbReference>
<dbReference type="Proteomes" id="UP000814243">
    <property type="component" value="Unassembled WGS sequence"/>
</dbReference>
<dbReference type="GO" id="GO:0004674">
    <property type="term" value="F:protein serine/threonine kinase activity"/>
    <property type="evidence" value="ECO:0007669"/>
    <property type="project" value="UniProtKB-KW"/>
</dbReference>
<evidence type="ECO:0000313" key="12">
    <source>
        <dbReference type="Proteomes" id="UP000814243"/>
    </source>
</evidence>
<keyword evidence="7" id="KW-0067">ATP-binding</keyword>
<dbReference type="GO" id="GO:0035556">
    <property type="term" value="P:intracellular signal transduction"/>
    <property type="evidence" value="ECO:0007669"/>
    <property type="project" value="TreeGrafter"/>
</dbReference>
<evidence type="ECO:0000256" key="2">
    <source>
        <dbReference type="ARBA" id="ARBA00012513"/>
    </source>
</evidence>
<evidence type="ECO:0000256" key="9">
    <source>
        <dbReference type="ARBA" id="ARBA00048679"/>
    </source>
</evidence>
<comment type="catalytic activity">
    <reaction evidence="9">
        <text>L-seryl-[protein] + ATP = O-phospho-L-seryl-[protein] + ADP + H(+)</text>
        <dbReference type="Rhea" id="RHEA:17989"/>
        <dbReference type="Rhea" id="RHEA-COMP:9863"/>
        <dbReference type="Rhea" id="RHEA-COMP:11604"/>
        <dbReference type="ChEBI" id="CHEBI:15378"/>
        <dbReference type="ChEBI" id="CHEBI:29999"/>
        <dbReference type="ChEBI" id="CHEBI:30616"/>
        <dbReference type="ChEBI" id="CHEBI:83421"/>
        <dbReference type="ChEBI" id="CHEBI:456216"/>
        <dbReference type="EC" id="2.7.11.1"/>
    </reaction>
</comment>
<evidence type="ECO:0000256" key="8">
    <source>
        <dbReference type="ARBA" id="ARBA00047899"/>
    </source>
</evidence>
<comment type="caution">
    <text evidence="11">The sequence shown here is derived from an EMBL/GenBank/DDBJ whole genome shotgun (WGS) entry which is preliminary data.</text>
</comment>
<dbReference type="InterPro" id="IPR011009">
    <property type="entry name" value="Kinase-like_dom_sf"/>
</dbReference>
<feature type="domain" description="Protein kinase" evidence="10">
    <location>
        <begin position="1"/>
        <end position="138"/>
    </location>
</feature>
<dbReference type="PROSITE" id="PS00108">
    <property type="entry name" value="PROTEIN_KINASE_ST"/>
    <property type="match status" value="1"/>
</dbReference>
<evidence type="ECO:0000256" key="6">
    <source>
        <dbReference type="ARBA" id="ARBA00022777"/>
    </source>
</evidence>
<evidence type="ECO:0000256" key="4">
    <source>
        <dbReference type="ARBA" id="ARBA00022679"/>
    </source>
</evidence>